<dbReference type="GO" id="GO:0009088">
    <property type="term" value="P:threonine biosynthetic process"/>
    <property type="evidence" value="ECO:0007669"/>
    <property type="project" value="UniProtKB-ARBA"/>
</dbReference>
<dbReference type="PANTHER" id="PTHR21499">
    <property type="entry name" value="ASPARTATE KINASE"/>
    <property type="match status" value="1"/>
</dbReference>
<dbReference type="Gene3D" id="3.40.1160.10">
    <property type="entry name" value="Acetylglutamate kinase-like"/>
    <property type="match status" value="1"/>
</dbReference>
<dbReference type="EMBL" id="CAJPDQ010000023">
    <property type="protein sequence ID" value="CAF9925230.1"/>
    <property type="molecule type" value="Genomic_DNA"/>
</dbReference>
<evidence type="ECO:0000313" key="13">
    <source>
        <dbReference type="EMBL" id="CAF9925230.1"/>
    </source>
</evidence>
<dbReference type="FunFam" id="3.40.1160.10:FF:000023">
    <property type="entry name" value="Probable aspartokinase"/>
    <property type="match status" value="1"/>
</dbReference>
<dbReference type="InterPro" id="IPR002912">
    <property type="entry name" value="ACT_dom"/>
</dbReference>
<keyword evidence="4" id="KW-0808">Transferase</keyword>
<dbReference type="InterPro" id="IPR001341">
    <property type="entry name" value="Asp_kinase"/>
</dbReference>
<dbReference type="SUPFAM" id="SSF55021">
    <property type="entry name" value="ACT-like"/>
    <property type="match status" value="2"/>
</dbReference>
<dbReference type="Pfam" id="PF00696">
    <property type="entry name" value="AA_kinase"/>
    <property type="match status" value="1"/>
</dbReference>
<dbReference type="InterPro" id="IPR018042">
    <property type="entry name" value="Aspartate_kinase_CS"/>
</dbReference>
<dbReference type="Pfam" id="PF22468">
    <property type="entry name" value="ACT_9"/>
    <property type="match status" value="1"/>
</dbReference>
<dbReference type="PANTHER" id="PTHR21499:SF59">
    <property type="entry name" value="ASPARTOKINASE"/>
    <property type="match status" value="1"/>
</dbReference>
<dbReference type="InterPro" id="IPR045865">
    <property type="entry name" value="ACT-like_dom_sf"/>
</dbReference>
<dbReference type="PROSITE" id="PS51671">
    <property type="entry name" value="ACT"/>
    <property type="match status" value="1"/>
</dbReference>
<evidence type="ECO:0000256" key="7">
    <source>
        <dbReference type="ARBA" id="ARBA00022840"/>
    </source>
</evidence>
<dbReference type="NCBIfam" id="TIGR00657">
    <property type="entry name" value="asp_kinases"/>
    <property type="match status" value="1"/>
</dbReference>
<dbReference type="InterPro" id="IPR036393">
    <property type="entry name" value="AceGlu_kinase-like_sf"/>
</dbReference>
<evidence type="ECO:0000256" key="8">
    <source>
        <dbReference type="ARBA" id="ARBA00047872"/>
    </source>
</evidence>
<dbReference type="FunFam" id="3.30.70.260:FF:000033">
    <property type="entry name" value="Aspartokinase"/>
    <property type="match status" value="1"/>
</dbReference>
<dbReference type="GO" id="GO:0004072">
    <property type="term" value="F:aspartate kinase activity"/>
    <property type="evidence" value="ECO:0007669"/>
    <property type="project" value="UniProtKB-EC"/>
</dbReference>
<comment type="caution">
    <text evidence="13">The sequence shown here is derived from an EMBL/GenBank/DDBJ whole genome shotgun (WGS) entry which is preliminary data.</text>
</comment>
<protein>
    <recommendedName>
        <fullName evidence="9">Aspartate kinase FUB3</fullName>
        <ecNumber evidence="3">2.7.2.4</ecNumber>
    </recommendedName>
    <alternativeName>
        <fullName evidence="10">Fusaric acid biosynthesis protein 3</fullName>
    </alternativeName>
</protein>
<evidence type="ECO:0000256" key="11">
    <source>
        <dbReference type="SAM" id="MobiDB-lite"/>
    </source>
</evidence>
<evidence type="ECO:0000256" key="1">
    <source>
        <dbReference type="ARBA" id="ARBA00004685"/>
    </source>
</evidence>
<feature type="domain" description="ACT" evidence="12">
    <location>
        <begin position="508"/>
        <end position="582"/>
    </location>
</feature>
<evidence type="ECO:0000256" key="5">
    <source>
        <dbReference type="ARBA" id="ARBA00022741"/>
    </source>
</evidence>
<keyword evidence="6" id="KW-0418">Kinase</keyword>
<gene>
    <name evidence="13" type="ORF">GOMPHAMPRED_003834</name>
</gene>
<feature type="region of interest" description="Disordered" evidence="11">
    <location>
        <begin position="1"/>
        <end position="20"/>
    </location>
</feature>
<accession>A0A8H3FK60</accession>
<dbReference type="FunFam" id="3.30.2130.10:FF:000001">
    <property type="entry name" value="Bifunctional aspartokinase/homoserine dehydrogenase"/>
    <property type="match status" value="1"/>
</dbReference>
<keyword evidence="5" id="KW-0547">Nucleotide-binding</keyword>
<organism evidence="13 14">
    <name type="scientific">Gomphillus americanus</name>
    <dbReference type="NCBI Taxonomy" id="1940652"/>
    <lineage>
        <taxon>Eukaryota</taxon>
        <taxon>Fungi</taxon>
        <taxon>Dikarya</taxon>
        <taxon>Ascomycota</taxon>
        <taxon>Pezizomycotina</taxon>
        <taxon>Lecanoromycetes</taxon>
        <taxon>OSLEUM clade</taxon>
        <taxon>Ostropomycetidae</taxon>
        <taxon>Ostropales</taxon>
        <taxon>Graphidaceae</taxon>
        <taxon>Gomphilloideae</taxon>
        <taxon>Gomphillus</taxon>
    </lineage>
</organism>
<dbReference type="Gene3D" id="3.30.70.260">
    <property type="match status" value="2"/>
</dbReference>
<evidence type="ECO:0000256" key="6">
    <source>
        <dbReference type="ARBA" id="ARBA00022777"/>
    </source>
</evidence>
<evidence type="ECO:0000259" key="12">
    <source>
        <dbReference type="PROSITE" id="PS51671"/>
    </source>
</evidence>
<evidence type="ECO:0000256" key="3">
    <source>
        <dbReference type="ARBA" id="ARBA00013059"/>
    </source>
</evidence>
<dbReference type="AlphaFoldDB" id="A0A8H3FK60"/>
<dbReference type="InterPro" id="IPR001048">
    <property type="entry name" value="Asp/Glu/Uridylate_kinase"/>
</dbReference>
<evidence type="ECO:0000256" key="9">
    <source>
        <dbReference type="ARBA" id="ARBA00073087"/>
    </source>
</evidence>
<dbReference type="GO" id="GO:0071266">
    <property type="term" value="P:'de novo' L-methionine biosynthetic process"/>
    <property type="evidence" value="ECO:0007669"/>
    <property type="project" value="UniProtKB-ARBA"/>
</dbReference>
<keyword evidence="14" id="KW-1185">Reference proteome</keyword>
<dbReference type="Proteomes" id="UP000664169">
    <property type="component" value="Unassembled WGS sequence"/>
</dbReference>
<comment type="similarity">
    <text evidence="2">Belongs to the aspartokinase family.</text>
</comment>
<dbReference type="EC" id="2.7.2.4" evidence="3"/>
<evidence type="ECO:0000313" key="14">
    <source>
        <dbReference type="Proteomes" id="UP000664169"/>
    </source>
</evidence>
<dbReference type="GO" id="GO:0005829">
    <property type="term" value="C:cytosol"/>
    <property type="evidence" value="ECO:0007669"/>
    <property type="project" value="TreeGrafter"/>
</dbReference>
<dbReference type="SUPFAM" id="SSF53633">
    <property type="entry name" value="Carbamate kinase-like"/>
    <property type="match status" value="1"/>
</dbReference>
<evidence type="ECO:0000256" key="4">
    <source>
        <dbReference type="ARBA" id="ARBA00022679"/>
    </source>
</evidence>
<sequence>MGTISTPYDNNGNTEHLTNGHHNPLTINGIIANATITTLKQNNPSKPWVVQKFGGTSVGKVPEVIAEQIIRQWLDNDKRVVVVCSARSSDTKSAGTTNRRFGKGGAADVFGGLDRLLRAARDAGARRAKSYEDLVETIRLDHIAEAKRRIVGSTELCAELCEAITTECQLLQKFLSAVDEVGEVSERTLDKIISKGENLSCRFVTTLLRDRGVDAEFVDLSSIVDFEGSTDDLDNVFYKKLAFALAQRIKACGDRVPVVTGYFGPVKGGLLHKIGRGYTDLCAALIALGLKADGQDTEELQIWKEVDGIFTANPSKVPTARLLSSISPAEAAELTYYGSEVIHPFTMEQVIQASIPIRIRNVMNLRNSGTIIIPDPVPLTRPTTPNSPAVFRKGALSAMIPSRPARPTAVTVKHQILVINVHSNKRSLSHGFFANVFTILDKWRLSVDLISTSEVHVSMALHSEFELTEGTNDDDDKKIVSASLRGAVQDLAQYGAVTVIDGMAIVSLVGRQMKNMTGIAGKMFSILGEGNINIEMISQGASEINISCVIDNRDADRAINILHTCIITHFDFDHGGAHFAGSF</sequence>
<keyword evidence="7" id="KW-0067">ATP-binding</keyword>
<dbReference type="PROSITE" id="PS00324">
    <property type="entry name" value="ASPARTOKINASE"/>
    <property type="match status" value="1"/>
</dbReference>
<name>A0A8H3FK60_9LECA</name>
<comment type="pathway">
    <text evidence="1">Mycotoxin biosynthesis.</text>
</comment>
<dbReference type="GO" id="GO:0009089">
    <property type="term" value="P:lysine biosynthetic process via diaminopimelate"/>
    <property type="evidence" value="ECO:0007669"/>
    <property type="project" value="TreeGrafter"/>
</dbReference>
<comment type="catalytic activity">
    <reaction evidence="8">
        <text>L-aspartate + ATP = 4-phospho-L-aspartate + ADP</text>
        <dbReference type="Rhea" id="RHEA:23776"/>
        <dbReference type="ChEBI" id="CHEBI:29991"/>
        <dbReference type="ChEBI" id="CHEBI:30616"/>
        <dbReference type="ChEBI" id="CHEBI:57535"/>
        <dbReference type="ChEBI" id="CHEBI:456216"/>
        <dbReference type="EC" id="2.7.2.4"/>
    </reaction>
</comment>
<dbReference type="OrthoDB" id="4323675at2759"/>
<evidence type="ECO:0000256" key="10">
    <source>
        <dbReference type="ARBA" id="ARBA00083304"/>
    </source>
</evidence>
<dbReference type="GO" id="GO:0009090">
    <property type="term" value="P:homoserine biosynthetic process"/>
    <property type="evidence" value="ECO:0007669"/>
    <property type="project" value="TreeGrafter"/>
</dbReference>
<reference evidence="13" key="1">
    <citation type="submission" date="2021-03" db="EMBL/GenBank/DDBJ databases">
        <authorList>
            <person name="Tagirdzhanova G."/>
        </authorList>
    </citation>
    <scope>NUCLEOTIDE SEQUENCE</scope>
</reference>
<proteinExistence type="inferred from homology"/>
<evidence type="ECO:0000256" key="2">
    <source>
        <dbReference type="ARBA" id="ARBA00010122"/>
    </source>
</evidence>
<dbReference type="InterPro" id="IPR054352">
    <property type="entry name" value="ACT_Aspartokinase"/>
</dbReference>
<dbReference type="GO" id="GO:0005524">
    <property type="term" value="F:ATP binding"/>
    <property type="evidence" value="ECO:0007669"/>
    <property type="project" value="UniProtKB-KW"/>
</dbReference>